<accession>A0A3L8D691</accession>
<evidence type="ECO:0000256" key="1">
    <source>
        <dbReference type="ARBA" id="ARBA00007782"/>
    </source>
</evidence>
<dbReference type="SMART" id="SM01084">
    <property type="entry name" value="CKS"/>
    <property type="match status" value="1"/>
</dbReference>
<evidence type="ECO:0000256" key="3">
    <source>
        <dbReference type="ARBA" id="ARBA00023306"/>
    </source>
</evidence>
<dbReference type="InterPro" id="IPR036858">
    <property type="entry name" value="Cyclin-dep_kinase_reg-sub_sf"/>
</dbReference>
<evidence type="ECO:0000313" key="8">
    <source>
        <dbReference type="Proteomes" id="UP000279307"/>
    </source>
</evidence>
<dbReference type="SUPFAM" id="SSF55637">
    <property type="entry name" value="Cell cycle regulatory proteins"/>
    <property type="match status" value="1"/>
</dbReference>
<evidence type="ECO:0000256" key="2">
    <source>
        <dbReference type="ARBA" id="ARBA00022618"/>
    </source>
</evidence>
<evidence type="ECO:0000256" key="5">
    <source>
        <dbReference type="RuleBase" id="RU311113"/>
    </source>
</evidence>
<keyword evidence="6" id="KW-1133">Transmembrane helix</keyword>
<dbReference type="InterPro" id="IPR000789">
    <property type="entry name" value="Cyclin-dep_kinase_reg-sub"/>
</dbReference>
<evidence type="ECO:0000256" key="6">
    <source>
        <dbReference type="SAM" id="Phobius"/>
    </source>
</evidence>
<dbReference type="EMBL" id="QOIP01000013">
    <property type="protein sequence ID" value="RLU15358.1"/>
    <property type="molecule type" value="Genomic_DNA"/>
</dbReference>
<dbReference type="GO" id="GO:0016538">
    <property type="term" value="F:cyclin-dependent protein serine/threonine kinase regulator activity"/>
    <property type="evidence" value="ECO:0007669"/>
    <property type="project" value="InterPro"/>
</dbReference>
<organism evidence="7 8">
    <name type="scientific">Ooceraea biroi</name>
    <name type="common">Clonal raider ant</name>
    <name type="synonym">Cerapachys biroi</name>
    <dbReference type="NCBI Taxonomy" id="2015173"/>
    <lineage>
        <taxon>Eukaryota</taxon>
        <taxon>Metazoa</taxon>
        <taxon>Ecdysozoa</taxon>
        <taxon>Arthropoda</taxon>
        <taxon>Hexapoda</taxon>
        <taxon>Insecta</taxon>
        <taxon>Pterygota</taxon>
        <taxon>Neoptera</taxon>
        <taxon>Endopterygota</taxon>
        <taxon>Hymenoptera</taxon>
        <taxon>Apocrita</taxon>
        <taxon>Aculeata</taxon>
        <taxon>Formicoidea</taxon>
        <taxon>Formicidae</taxon>
        <taxon>Dorylinae</taxon>
        <taxon>Ooceraea</taxon>
    </lineage>
</organism>
<evidence type="ECO:0000313" key="7">
    <source>
        <dbReference type="EMBL" id="RLU15358.1"/>
    </source>
</evidence>
<keyword evidence="3 5" id="KW-0131">Cell cycle</keyword>
<dbReference type="Gene3D" id="3.30.170.10">
    <property type="entry name" value="Cyclin-dependent kinase, regulatory subunit"/>
    <property type="match status" value="1"/>
</dbReference>
<dbReference type="AlphaFoldDB" id="A0A3L8D691"/>
<comment type="similarity">
    <text evidence="1 5">Belongs to the CKS family.</text>
</comment>
<dbReference type="OrthoDB" id="440676at2759"/>
<gene>
    <name evidence="7" type="ORF">DMN91_012352</name>
</gene>
<keyword evidence="6" id="KW-0812">Transmembrane</keyword>
<dbReference type="PANTHER" id="PTHR23415">
    <property type="entry name" value="CYCLIN-DEPENDENT KINASES REGULATORY SUBUNIT/60S RIBOSOME SUBUNIT BIOGENESIS PROTEIN NIP7"/>
    <property type="match status" value="1"/>
</dbReference>
<keyword evidence="6" id="KW-0472">Membrane</keyword>
<dbReference type="PROSITE" id="PS00945">
    <property type="entry name" value="CKS_2"/>
    <property type="match status" value="1"/>
</dbReference>
<comment type="caution">
    <text evidence="7">The sequence shown here is derived from an EMBL/GenBank/DDBJ whole genome shotgun (WGS) entry which is preliminary data.</text>
</comment>
<proteinExistence type="inferred from homology"/>
<dbReference type="Pfam" id="PF01111">
    <property type="entry name" value="CKS"/>
    <property type="match status" value="1"/>
</dbReference>
<dbReference type="Proteomes" id="UP000279307">
    <property type="component" value="Chromosome 13"/>
</dbReference>
<dbReference type="GO" id="GO:0051301">
    <property type="term" value="P:cell division"/>
    <property type="evidence" value="ECO:0007669"/>
    <property type="project" value="UniProtKB-UniRule"/>
</dbReference>
<reference evidence="7 8" key="1">
    <citation type="journal article" date="2018" name="Genome Res.">
        <title>The genomic architecture and molecular evolution of ant odorant receptors.</title>
        <authorList>
            <person name="McKenzie S.K."/>
            <person name="Kronauer D.J.C."/>
        </authorList>
    </citation>
    <scope>NUCLEOTIDE SEQUENCE [LARGE SCALE GENOMIC DNA]</scope>
    <source>
        <strain evidence="7">Clonal line C1</strain>
    </source>
</reference>
<evidence type="ECO:0000256" key="4">
    <source>
        <dbReference type="ARBA" id="ARBA00068939"/>
    </source>
</evidence>
<name>A0A3L8D691_OOCBI</name>
<dbReference type="FunFam" id="3.30.170.10:FF:000001">
    <property type="entry name" value="Cyclin-dependent kinases regulatory subunit"/>
    <property type="match status" value="1"/>
</dbReference>
<sequence>MPTLSLSLTHTHILFYYYLYYFFIRLSCNFEIFGLVILLQSAMPIDQIQYSEKYCDDKYEYRHVILPVDITRHVPKTHLMTETEWRNLGVQQSPGWVHYMMHGPEPHVLLFRRLRTDIMATSKGSTLQRQQTVTC</sequence>
<feature type="transmembrane region" description="Helical" evidence="6">
    <location>
        <begin position="15"/>
        <end position="39"/>
    </location>
</feature>
<protein>
    <recommendedName>
        <fullName evidence="4 5">Cyclin-dependent kinases regulatory subunit</fullName>
    </recommendedName>
</protein>
<comment type="function">
    <text evidence="5">Binds to the catalytic subunit of the cyclin dependent kinases and is essential for their biological function.</text>
</comment>
<dbReference type="PRINTS" id="PR00296">
    <property type="entry name" value="CYCLINKINASE"/>
</dbReference>
<keyword evidence="2 5" id="KW-0132">Cell division</keyword>